<name>A0A268NXY9_SHOCL</name>
<keyword evidence="8" id="KW-0406">Ion transport</keyword>
<evidence type="ECO:0000256" key="3">
    <source>
        <dbReference type="ARBA" id="ARBA00022448"/>
    </source>
</evidence>
<comment type="caution">
    <text evidence="10">The sequence shown here is derived from an EMBL/GenBank/DDBJ whole genome shotgun (WGS) entry which is preliminary data.</text>
</comment>
<evidence type="ECO:0000313" key="10">
    <source>
        <dbReference type="EMBL" id="PAE88354.1"/>
    </source>
</evidence>
<dbReference type="PANTHER" id="PTHR34702:SF1">
    <property type="entry name" value="NA(+)_H(+) ANTIPORTER SUBUNIT F"/>
    <property type="match status" value="1"/>
</dbReference>
<dbReference type="EMBL" id="NPBS01000106">
    <property type="protein sequence ID" value="PAF24523.1"/>
    <property type="molecule type" value="Genomic_DNA"/>
</dbReference>
<evidence type="ECO:0000256" key="8">
    <source>
        <dbReference type="PIRNR" id="PIRNR028784"/>
    </source>
</evidence>
<evidence type="ECO:0000256" key="6">
    <source>
        <dbReference type="ARBA" id="ARBA00022989"/>
    </source>
</evidence>
<evidence type="ECO:0000256" key="2">
    <source>
        <dbReference type="ARBA" id="ARBA00009212"/>
    </source>
</evidence>
<feature type="transmembrane region" description="Helical" evidence="9">
    <location>
        <begin position="60"/>
        <end position="82"/>
    </location>
</feature>
<feature type="transmembrane region" description="Helical" evidence="9">
    <location>
        <begin position="6"/>
        <end position="25"/>
    </location>
</feature>
<keyword evidence="8" id="KW-0050">Antiport</keyword>
<proteinExistence type="inferred from homology"/>
<evidence type="ECO:0000256" key="9">
    <source>
        <dbReference type="SAM" id="Phobius"/>
    </source>
</evidence>
<keyword evidence="5 9" id="KW-0812">Transmembrane</keyword>
<protein>
    <submittedName>
        <fullName evidence="10">Na(+)/H(+) antiporter subunit F</fullName>
    </submittedName>
</protein>
<evidence type="ECO:0000256" key="1">
    <source>
        <dbReference type="ARBA" id="ARBA00004651"/>
    </source>
</evidence>
<dbReference type="AlphaFoldDB" id="A0A268NXY9"/>
<dbReference type="OMA" id="YERAIYI"/>
<dbReference type="GO" id="GO:0015385">
    <property type="term" value="F:sodium:proton antiporter activity"/>
    <property type="evidence" value="ECO:0007669"/>
    <property type="project" value="TreeGrafter"/>
</dbReference>
<dbReference type="Pfam" id="PF04066">
    <property type="entry name" value="MrpF_PhaF"/>
    <property type="match status" value="1"/>
</dbReference>
<keyword evidence="3 8" id="KW-0813">Transport</keyword>
<keyword evidence="6 9" id="KW-1133">Transmembrane helix</keyword>
<evidence type="ECO:0000256" key="4">
    <source>
        <dbReference type="ARBA" id="ARBA00022475"/>
    </source>
</evidence>
<keyword evidence="4 8" id="KW-1003">Cell membrane</keyword>
<dbReference type="EMBL" id="NPCC01000017">
    <property type="protein sequence ID" value="PAE88354.1"/>
    <property type="molecule type" value="Genomic_DNA"/>
</dbReference>
<gene>
    <name evidence="11" type="ORF">CHH61_18135</name>
    <name evidence="10" type="ORF">CHH72_13850</name>
</gene>
<feature type="transmembrane region" description="Helical" evidence="9">
    <location>
        <begin position="34"/>
        <end position="54"/>
    </location>
</feature>
<organism evidence="10 13">
    <name type="scientific">Shouchella clausii</name>
    <name type="common">Alkalihalobacillus clausii</name>
    <dbReference type="NCBI Taxonomy" id="79880"/>
    <lineage>
        <taxon>Bacteria</taxon>
        <taxon>Bacillati</taxon>
        <taxon>Bacillota</taxon>
        <taxon>Bacilli</taxon>
        <taxon>Bacillales</taxon>
        <taxon>Bacillaceae</taxon>
        <taxon>Shouchella</taxon>
    </lineage>
</organism>
<dbReference type="NCBIfam" id="NF009248">
    <property type="entry name" value="PRK12600.1"/>
    <property type="match status" value="1"/>
</dbReference>
<dbReference type="Proteomes" id="UP000216207">
    <property type="component" value="Unassembled WGS sequence"/>
</dbReference>
<accession>A0A268NXY9</accession>
<evidence type="ECO:0000256" key="5">
    <source>
        <dbReference type="ARBA" id="ARBA00022692"/>
    </source>
</evidence>
<comment type="similarity">
    <text evidence="2 8">Belongs to the CPA3 antiporters (TC 2.A.63) subunit F family.</text>
</comment>
<dbReference type="Proteomes" id="UP000216133">
    <property type="component" value="Unassembled WGS sequence"/>
</dbReference>
<reference evidence="12 13" key="1">
    <citation type="submission" date="2017-07" db="EMBL/GenBank/DDBJ databases">
        <title>Isolation and whole genome analysis of endospore-forming bacteria from heroin.</title>
        <authorList>
            <person name="Kalinowski J."/>
            <person name="Ahrens B."/>
            <person name="Al-Dilaimi A."/>
            <person name="Winkler A."/>
            <person name="Wibberg D."/>
            <person name="Schleenbecker U."/>
            <person name="Ruckert C."/>
            <person name="Wolfel R."/>
            <person name="Grass G."/>
        </authorList>
    </citation>
    <scope>NUCLEOTIDE SEQUENCE [LARGE SCALE GENOMIC DNA]</scope>
    <source>
        <strain evidence="11 12">7523-2</strain>
        <strain evidence="10 13">7539</strain>
    </source>
</reference>
<evidence type="ECO:0000313" key="12">
    <source>
        <dbReference type="Proteomes" id="UP000216133"/>
    </source>
</evidence>
<evidence type="ECO:0000313" key="13">
    <source>
        <dbReference type="Proteomes" id="UP000216207"/>
    </source>
</evidence>
<evidence type="ECO:0000313" key="11">
    <source>
        <dbReference type="EMBL" id="PAF24523.1"/>
    </source>
</evidence>
<sequence>MFGMAMVASLVLFAVAIGICAFRIIKGPTMPDRVVALDTIGVNLISIAAIVSIILDTKAFLEVILIIGILAFISTIAFSKFIERGVIIERKRNR</sequence>
<dbReference type="PANTHER" id="PTHR34702">
    <property type="entry name" value="NA(+)/H(+) ANTIPORTER SUBUNIT F1"/>
    <property type="match status" value="1"/>
</dbReference>
<dbReference type="PIRSF" id="PIRSF028784">
    <property type="entry name" value="MrpF"/>
    <property type="match status" value="1"/>
</dbReference>
<dbReference type="GO" id="GO:0005886">
    <property type="term" value="C:plasma membrane"/>
    <property type="evidence" value="ECO:0007669"/>
    <property type="project" value="UniProtKB-SubCell"/>
</dbReference>
<dbReference type="InterPro" id="IPR007208">
    <property type="entry name" value="MrpF/PhaF-like"/>
</dbReference>
<keyword evidence="7 8" id="KW-0472">Membrane</keyword>
<evidence type="ECO:0000256" key="7">
    <source>
        <dbReference type="ARBA" id="ARBA00023136"/>
    </source>
</evidence>
<comment type="subcellular location">
    <subcellularLocation>
        <location evidence="1 8">Cell membrane</location>
        <topology evidence="1 8">Multi-pass membrane protein</topology>
    </subcellularLocation>
</comment>